<dbReference type="InterPro" id="IPR053164">
    <property type="entry name" value="IS1016-like_transposase"/>
</dbReference>
<feature type="compositionally biased region" description="Basic and acidic residues" evidence="1">
    <location>
        <begin position="78"/>
        <end position="87"/>
    </location>
</feature>
<feature type="domain" description="ISXO2-like transposase" evidence="2">
    <location>
        <begin position="479"/>
        <end position="625"/>
    </location>
</feature>
<feature type="region of interest" description="Disordered" evidence="1">
    <location>
        <begin position="269"/>
        <end position="291"/>
    </location>
</feature>
<evidence type="ECO:0000313" key="3">
    <source>
        <dbReference type="EMBL" id="CAL4156723.1"/>
    </source>
</evidence>
<feature type="compositionally biased region" description="Low complexity" evidence="1">
    <location>
        <begin position="66"/>
        <end position="77"/>
    </location>
</feature>
<feature type="domain" description="ISXO2-like transposase" evidence="2">
    <location>
        <begin position="913"/>
        <end position="1068"/>
    </location>
</feature>
<dbReference type="Proteomes" id="UP001497623">
    <property type="component" value="Unassembled WGS sequence"/>
</dbReference>
<dbReference type="InterPro" id="IPR024445">
    <property type="entry name" value="Tnp_ISXO2-like"/>
</dbReference>
<feature type="region of interest" description="Disordered" evidence="1">
    <location>
        <begin position="1497"/>
        <end position="1529"/>
    </location>
</feature>
<sequence>MESEEYFRRMYEQNGAYNSTVDYSRTYSMPYGENSSVIGDALAVNAAIVDRNSETASINAQHTIKQQQQPHYHQQQQHVHERQHQQLHEQQQQQIHEQQQQQIHEQHQLQHELSSLKSLWMNQRKQFSPLGETLPPPPLKYENVPAVSSISAIPASTPMNLVYIPNNSLPLTTENIHRYPTISQRYSPEPPKIYPPEHPKIYNPDPPVMYNPQPHIVLNSHQSKGYNQEPPQGPQTCAKRILKESELISNKKSYSKVLQGKQCSNKCKDFIDNQEPEPEGEGSKSHNDPYTVGTNNSCTMDRVETPNNEFGPRVKQGGKCIKKAKEAIEIPFAFFQESETETDKIIVQLVAETTSILNVIRWLQQHQLLKSKMKCDHCESLMVWKTSNSEKKWMDKFMWQCENKNCPTRYCTKTIRAGTLFAGSKLCLKKWLHIMYKWIKNVGVTAASEQVLTDRVTTSSYYSFFRESCEAYFKSNPIKIGGAGLTIEMNVCCLAPQRKLNHGREALPPSWFLIIIDSSCIPSVGYMEIVDSTDFDTLLPIILKVVQPGSNINSKDRKVMIIQSLSDKDGTMKQSFQFTDVDSIVHKQAIESYWGKFKSFLAARKGSRNKSALYSYVQEFMWRERFSTNALEILSEQIALQYSDPSDIDNIDSFSLKEETEKKENYLEVKLVENKKSLEELPHKKCRPKSQLENLFIFEEHSYNTSEQSYNDNTDGSCPGEDVEKHTNLLENKSKENTNFMEVPPQKMCHPVDLEGKESSKIVKDYSENQEPEPEDDNIILPLVAETTSILNVIRWLQQHQLLKSEMKCDHCESLMAWKNANSDKKWMDTFFWQCENRNCLTRFCTKTIRAGTVFAGSKLCLKKWLHIMYKWCKNVGPTAASNEGLSNRITICTCYSMFREVCEVYFNANPIKLGGPGISIEIDVSCFRQKRKSNHGHELQHEALPPTFVLGIFDTNGSPLIGYVQIVETADIATLLPIVLTVVQPGSIINNKEWSSYCKSQDLLDKDGAVNQSIYFVDVNINNHKNVYIKQAIESYWSKLKSFLAARKGSKPSSLNSYLQEFMWRERFSDNAFEILCEQIAVQYSNGPSFGDETEKQNNYLEAILGKNANSLQSSSPKINSPRIQKRRQCRNNIKESTEDRELNPEGKSAIEPLVATTAPIVNNEALVASTAPIVDTIRWFQEHQLLESIMKCDHCKHLMTWKTNNSYSNNADGFFWRCENRNCSTFNCTKSILEGSFFSKSLISLPKWFDIMYLWSNCVGGRATSNQVNISHSTILDCYSFFREVCEVYFNENPIKLGGPEMNIVIDVSCFSEKRKRNQGPEPPPPIWVLGIIDSNQYPLIGYMEIVEARDIVTLLPIVLKVVQPGSIIHSKEWKKYREIQGFSEANKIENPNVKFVDITSVHKQTMESYWNKHKNYLSVMEINKRNFLNSYLKEFMWREHFSVNTLEILCEQIAVQYTSSSYIKNTAGICLEKEIKKHANYLEVILEENVNYSEKPHPKKRRPGVRKGRKSTNDEPISQDKVSKDLDESYIENTDDSCIEESLNKRCCPIVRLRRECRNNRVNYYTDDQESEPDLEKSKAPDDMCIDKTDIFSTGKQQKPSEQGDTMVGVNIENKFLNMQHSIFQNEVGIKKESNISDESYIETADDFYMKESLNDKSQHIILEERQCRNKMKDYTEDQEPEPD</sequence>
<feature type="compositionally biased region" description="Polar residues" evidence="1">
    <location>
        <begin position="1113"/>
        <end position="1124"/>
    </location>
</feature>
<gene>
    <name evidence="3" type="ORF">MNOR_LOCUS31758</name>
</gene>
<feature type="compositionally biased region" description="Basic residues" evidence="1">
    <location>
        <begin position="1500"/>
        <end position="1513"/>
    </location>
</feature>
<feature type="compositionally biased region" description="Low complexity" evidence="1">
    <location>
        <begin position="88"/>
        <end position="103"/>
    </location>
</feature>
<evidence type="ECO:0000256" key="1">
    <source>
        <dbReference type="SAM" id="MobiDB-lite"/>
    </source>
</evidence>
<name>A0AAV2S3H5_MEGNR</name>
<feature type="region of interest" description="Disordered" evidence="1">
    <location>
        <begin position="61"/>
        <end position="110"/>
    </location>
</feature>
<accession>A0AAV2S3H5</accession>
<feature type="domain" description="ISXO2-like transposase" evidence="2">
    <location>
        <begin position="1298"/>
        <end position="1443"/>
    </location>
</feature>
<reference evidence="3 4" key="1">
    <citation type="submission" date="2024-05" db="EMBL/GenBank/DDBJ databases">
        <authorList>
            <person name="Wallberg A."/>
        </authorList>
    </citation>
    <scope>NUCLEOTIDE SEQUENCE [LARGE SCALE GENOMIC DNA]</scope>
</reference>
<evidence type="ECO:0000259" key="2">
    <source>
        <dbReference type="SMART" id="SM01126"/>
    </source>
</evidence>
<feature type="compositionally biased region" description="Basic and acidic residues" evidence="1">
    <location>
        <begin position="1134"/>
        <end position="1146"/>
    </location>
</feature>
<feature type="region of interest" description="Disordered" evidence="1">
    <location>
        <begin position="1113"/>
        <end position="1149"/>
    </location>
</feature>
<proteinExistence type="predicted"/>
<organism evidence="3 4">
    <name type="scientific">Meganyctiphanes norvegica</name>
    <name type="common">Northern krill</name>
    <name type="synonym">Thysanopoda norvegica</name>
    <dbReference type="NCBI Taxonomy" id="48144"/>
    <lineage>
        <taxon>Eukaryota</taxon>
        <taxon>Metazoa</taxon>
        <taxon>Ecdysozoa</taxon>
        <taxon>Arthropoda</taxon>
        <taxon>Crustacea</taxon>
        <taxon>Multicrustacea</taxon>
        <taxon>Malacostraca</taxon>
        <taxon>Eumalacostraca</taxon>
        <taxon>Eucarida</taxon>
        <taxon>Euphausiacea</taxon>
        <taxon>Euphausiidae</taxon>
        <taxon>Meganyctiphanes</taxon>
    </lineage>
</organism>
<dbReference type="SMART" id="SM01126">
    <property type="entry name" value="DDE_Tnp_IS1595"/>
    <property type="match status" value="3"/>
</dbReference>
<dbReference type="PANTHER" id="PTHR47163">
    <property type="entry name" value="DDE_TNP_IS1595 DOMAIN-CONTAINING PROTEIN"/>
    <property type="match status" value="1"/>
</dbReference>
<dbReference type="PANTHER" id="PTHR47163:SF2">
    <property type="entry name" value="SI:DKEY-17M8.2"/>
    <property type="match status" value="1"/>
</dbReference>
<dbReference type="Pfam" id="PF12762">
    <property type="entry name" value="DDE_Tnp_IS1595"/>
    <property type="match status" value="1"/>
</dbReference>
<protein>
    <recommendedName>
        <fullName evidence="2">ISXO2-like transposase domain-containing protein</fullName>
    </recommendedName>
</protein>
<comment type="caution">
    <text evidence="3">The sequence shown here is derived from an EMBL/GenBank/DDBJ whole genome shotgun (WGS) entry which is preliminary data.</text>
</comment>
<dbReference type="EMBL" id="CAXKWB010041642">
    <property type="protein sequence ID" value="CAL4156723.1"/>
    <property type="molecule type" value="Genomic_DNA"/>
</dbReference>
<keyword evidence="4" id="KW-1185">Reference proteome</keyword>
<evidence type="ECO:0000313" key="4">
    <source>
        <dbReference type="Proteomes" id="UP001497623"/>
    </source>
</evidence>